<evidence type="ECO:0000256" key="1">
    <source>
        <dbReference type="ARBA" id="ARBA00004651"/>
    </source>
</evidence>
<keyword evidence="7 12" id="KW-0472">Membrane</keyword>
<keyword evidence="10" id="KW-0325">Glycoprotein</keyword>
<evidence type="ECO:0000256" key="7">
    <source>
        <dbReference type="ARBA" id="ARBA00023136"/>
    </source>
</evidence>
<dbReference type="PANTHER" id="PTHR12011:SF264">
    <property type="entry name" value="ADHESION G-PROTEIN COUPLED RECEPTOR G2"/>
    <property type="match status" value="1"/>
</dbReference>
<evidence type="ECO:0000256" key="3">
    <source>
        <dbReference type="ARBA" id="ARBA00022475"/>
    </source>
</evidence>
<dbReference type="InterPro" id="IPR058857">
    <property type="entry name" value="GAIN_ADGRG2/6"/>
</dbReference>
<evidence type="ECO:0000256" key="4">
    <source>
        <dbReference type="ARBA" id="ARBA00022692"/>
    </source>
</evidence>
<evidence type="ECO:0000256" key="2">
    <source>
        <dbReference type="ARBA" id="ARBA00007343"/>
    </source>
</evidence>
<dbReference type="OrthoDB" id="10037534at2759"/>
<dbReference type="Gene3D" id="2.60.220.50">
    <property type="match status" value="1"/>
</dbReference>
<evidence type="ECO:0000256" key="5">
    <source>
        <dbReference type="ARBA" id="ARBA00022989"/>
    </source>
</evidence>
<gene>
    <name evidence="14" type="ORF">DNTS_026337</name>
</gene>
<dbReference type="SMART" id="SM00303">
    <property type="entry name" value="GPS"/>
    <property type="match status" value="1"/>
</dbReference>
<evidence type="ECO:0000256" key="8">
    <source>
        <dbReference type="ARBA" id="ARBA00023157"/>
    </source>
</evidence>
<feature type="transmembrane region" description="Helical" evidence="12">
    <location>
        <begin position="436"/>
        <end position="459"/>
    </location>
</feature>
<evidence type="ECO:0000256" key="9">
    <source>
        <dbReference type="ARBA" id="ARBA00023170"/>
    </source>
</evidence>
<dbReference type="PROSITE" id="PS50221">
    <property type="entry name" value="GAIN_B"/>
    <property type="match status" value="1"/>
</dbReference>
<name>A0A553QWJ8_9TELE</name>
<dbReference type="EMBL" id="SRMA01025456">
    <property type="protein sequence ID" value="TRY94340.1"/>
    <property type="molecule type" value="Genomic_DNA"/>
</dbReference>
<evidence type="ECO:0000256" key="6">
    <source>
        <dbReference type="ARBA" id="ARBA00023040"/>
    </source>
</evidence>
<reference evidence="14 15" key="1">
    <citation type="journal article" date="2019" name="Sci. Data">
        <title>Hybrid genome assembly and annotation of Danionella translucida.</title>
        <authorList>
            <person name="Kadobianskyi M."/>
            <person name="Schulze L."/>
            <person name="Schuelke M."/>
            <person name="Judkewitz B."/>
        </authorList>
    </citation>
    <scope>NUCLEOTIDE SEQUENCE [LARGE SCALE GENOMIC DNA]</scope>
    <source>
        <strain evidence="14 15">Bolton</strain>
    </source>
</reference>
<keyword evidence="9" id="KW-0675">Receptor</keyword>
<dbReference type="Proteomes" id="UP000316079">
    <property type="component" value="Unassembled WGS sequence"/>
</dbReference>
<dbReference type="Pfam" id="PF26574">
    <property type="entry name" value="GAIN_ADGRG2"/>
    <property type="match status" value="1"/>
</dbReference>
<dbReference type="STRING" id="623744.A0A553QWJ8"/>
<evidence type="ECO:0000256" key="12">
    <source>
        <dbReference type="SAM" id="Phobius"/>
    </source>
</evidence>
<comment type="subcellular location">
    <subcellularLocation>
        <location evidence="1">Cell membrane</location>
        <topology evidence="1">Multi-pass membrane protein</topology>
    </subcellularLocation>
</comment>
<feature type="domain" description="GAIN-B" evidence="13">
    <location>
        <begin position="276"/>
        <end position="425"/>
    </location>
</feature>
<evidence type="ECO:0000256" key="10">
    <source>
        <dbReference type="ARBA" id="ARBA00023180"/>
    </source>
</evidence>
<keyword evidence="11" id="KW-0807">Transducer</keyword>
<evidence type="ECO:0000313" key="14">
    <source>
        <dbReference type="EMBL" id="TRY94340.1"/>
    </source>
</evidence>
<dbReference type="Pfam" id="PF01825">
    <property type="entry name" value="GPS"/>
    <property type="match status" value="1"/>
</dbReference>
<keyword evidence="4 12" id="KW-0812">Transmembrane</keyword>
<dbReference type="InterPro" id="IPR046338">
    <property type="entry name" value="GAIN_dom_sf"/>
</dbReference>
<organism evidence="14 15">
    <name type="scientific">Danionella cerebrum</name>
    <dbReference type="NCBI Taxonomy" id="2873325"/>
    <lineage>
        <taxon>Eukaryota</taxon>
        <taxon>Metazoa</taxon>
        <taxon>Chordata</taxon>
        <taxon>Craniata</taxon>
        <taxon>Vertebrata</taxon>
        <taxon>Euteleostomi</taxon>
        <taxon>Actinopterygii</taxon>
        <taxon>Neopterygii</taxon>
        <taxon>Teleostei</taxon>
        <taxon>Ostariophysi</taxon>
        <taxon>Cypriniformes</taxon>
        <taxon>Danionidae</taxon>
        <taxon>Danioninae</taxon>
        <taxon>Danionella</taxon>
    </lineage>
</organism>
<comment type="similarity">
    <text evidence="2">Belongs to the G-protein coupled receptor 2 family. Adhesion G-protein coupled receptor (ADGR) subfamily.</text>
</comment>
<keyword evidence="8" id="KW-1015">Disulfide bond</keyword>
<dbReference type="InterPro" id="IPR057244">
    <property type="entry name" value="GAIN_B"/>
</dbReference>
<protein>
    <recommendedName>
        <fullName evidence="13">GAIN-B domain-containing protein</fullName>
    </recommendedName>
</protein>
<keyword evidence="6" id="KW-0297">G-protein coupled receptor</keyword>
<comment type="caution">
    <text evidence="14">The sequence shown here is derived from an EMBL/GenBank/DDBJ whole genome shotgun (WGS) entry which is preliminary data.</text>
</comment>
<dbReference type="GO" id="GO:0004930">
    <property type="term" value="F:G protein-coupled receptor activity"/>
    <property type="evidence" value="ECO:0007669"/>
    <property type="project" value="TreeGrafter"/>
</dbReference>
<keyword evidence="3" id="KW-1003">Cell membrane</keyword>
<keyword evidence="5 12" id="KW-1133">Transmembrane helix</keyword>
<dbReference type="GO" id="GO:0007189">
    <property type="term" value="P:adenylate cyclase-activating G protein-coupled receptor signaling pathway"/>
    <property type="evidence" value="ECO:0007669"/>
    <property type="project" value="TreeGrafter"/>
</dbReference>
<dbReference type="GO" id="GO:0005886">
    <property type="term" value="C:plasma membrane"/>
    <property type="evidence" value="ECO:0007669"/>
    <property type="project" value="TreeGrafter"/>
</dbReference>
<evidence type="ECO:0000313" key="15">
    <source>
        <dbReference type="Proteomes" id="UP000316079"/>
    </source>
</evidence>
<keyword evidence="15" id="KW-1185">Reference proteome</keyword>
<proteinExistence type="inferred from homology"/>
<accession>A0A553QWJ8</accession>
<dbReference type="PANTHER" id="PTHR12011">
    <property type="entry name" value="ADHESION G-PROTEIN COUPLED RECEPTOR"/>
    <property type="match status" value="1"/>
</dbReference>
<sequence length="460" mass="48225">MFANHYQGSVVQGLVDGICQVIVKLDTEVDLCSMLLALENIFGVQRTVSFDGYLSRVGKCFCYDPSLDPLLLPLMWQPSLSANFTPEIFCVDSSKENQTFCIDGASVVIPLNGTCNASTDVYGNYSTAPPFYTITPPSNKTTVNTVNSTVSPVNGTIAATTVATTTSGPVDADALLGLSANASSLNASQVDKILSQLESLLSGPNVSLDLANTSVGIVNNLLDVPAAVITSFSKRAVGVVDTVGFKLVVTGASQSLLSQSLSVAVKKVDGANFQETSFSLTDSSNLQIRSNPSVKSSRVALSGPLGSVTLPSFFTQNLSAEQQQRASRDKSLGDRKLISGILGTTVGNLSISGLQKEVLITLQNTGAIPVNSVASCVFWNFSLNGGSGGWSSSGCRVVNSSAENTVCACNHLTSFGILLDISKTEIPPEQLIILTYITYIGCGISAIFLSVTLLTYLAFG</sequence>
<dbReference type="InterPro" id="IPR000203">
    <property type="entry name" value="GPS"/>
</dbReference>
<evidence type="ECO:0000259" key="13">
    <source>
        <dbReference type="PROSITE" id="PS50221"/>
    </source>
</evidence>
<evidence type="ECO:0000256" key="11">
    <source>
        <dbReference type="ARBA" id="ARBA00023224"/>
    </source>
</evidence>
<dbReference type="AlphaFoldDB" id="A0A553QWJ8"/>